<dbReference type="Pfam" id="PF14690">
    <property type="entry name" value="Zn_ribbon_ISL3"/>
    <property type="match status" value="1"/>
</dbReference>
<feature type="compositionally biased region" description="Basic and acidic residues" evidence="1">
    <location>
        <begin position="280"/>
        <end position="295"/>
    </location>
</feature>
<sequence>MGSVQRAETIVRVEARSTARQAACPGCGCRSGRVHGSYLRFPRDLPTAGHCVVVVLRVRRFVCTEASCPRKTSVEQVPELTRRFGRRTERLRSTLISVGLAPAGRAGARMADAFGAPVSRNTLLRLITSLPEPPTVTPRVVGVPRTTARPAARRGRPADGRPRFESDQRALDDGEFTVVVDPGGTLLQLGVEPVPRTYFGLAVAGCVVHRHHQPLRPGLRPGQTELLAVPGRPATLGLVDARPEMSDRLVKSLPDHGSWRNWIFVHRPFGQVPVQLARREPSGCDRPAHRGKESCWRTPVTMP</sequence>
<keyword evidence="4" id="KW-1185">Reference proteome</keyword>
<dbReference type="Proteomes" id="UP001519309">
    <property type="component" value="Unassembled WGS sequence"/>
</dbReference>
<evidence type="ECO:0000256" key="1">
    <source>
        <dbReference type="SAM" id="MobiDB-lite"/>
    </source>
</evidence>
<dbReference type="EMBL" id="JAGGLP010000035">
    <property type="protein sequence ID" value="MBP2055893.1"/>
    <property type="molecule type" value="Genomic_DNA"/>
</dbReference>
<organism evidence="3 4">
    <name type="scientific">Streptomyces griseochromogenes</name>
    <dbReference type="NCBI Taxonomy" id="68214"/>
    <lineage>
        <taxon>Bacteria</taxon>
        <taxon>Bacillati</taxon>
        <taxon>Actinomycetota</taxon>
        <taxon>Actinomycetes</taxon>
        <taxon>Kitasatosporales</taxon>
        <taxon>Streptomycetaceae</taxon>
        <taxon>Streptomyces</taxon>
    </lineage>
</organism>
<name>A0ABS4M8A6_9ACTN</name>
<dbReference type="PANTHER" id="PTHR33498">
    <property type="entry name" value="TRANSPOSASE FOR INSERTION SEQUENCE ELEMENT IS1557"/>
    <property type="match status" value="1"/>
</dbReference>
<evidence type="ECO:0000313" key="4">
    <source>
        <dbReference type="Proteomes" id="UP001519309"/>
    </source>
</evidence>
<dbReference type="PANTHER" id="PTHR33498:SF1">
    <property type="entry name" value="TRANSPOSASE FOR INSERTION SEQUENCE ELEMENT IS1557"/>
    <property type="match status" value="1"/>
</dbReference>
<comment type="caution">
    <text evidence="3">The sequence shown here is derived from an EMBL/GenBank/DDBJ whole genome shotgun (WGS) entry which is preliminary data.</text>
</comment>
<gene>
    <name evidence="3" type="ORF">J2Z21_008909</name>
</gene>
<dbReference type="InterPro" id="IPR047951">
    <property type="entry name" value="Transpos_ISL3"/>
</dbReference>
<evidence type="ECO:0000313" key="3">
    <source>
        <dbReference type="EMBL" id="MBP2055893.1"/>
    </source>
</evidence>
<protein>
    <recommendedName>
        <fullName evidence="2">Transposase IS204/IS1001/IS1096/IS1165 zinc-finger domain-containing protein</fullName>
    </recommendedName>
</protein>
<proteinExistence type="predicted"/>
<feature type="domain" description="Transposase IS204/IS1001/IS1096/IS1165 zinc-finger" evidence="2">
    <location>
        <begin position="21"/>
        <end position="65"/>
    </location>
</feature>
<evidence type="ECO:0000259" key="2">
    <source>
        <dbReference type="Pfam" id="PF14690"/>
    </source>
</evidence>
<accession>A0ABS4M8A6</accession>
<reference evidence="3 4" key="1">
    <citation type="submission" date="2021-03" db="EMBL/GenBank/DDBJ databases">
        <title>Genomic Encyclopedia of Type Strains, Phase IV (KMG-IV): sequencing the most valuable type-strain genomes for metagenomic binning, comparative biology and taxonomic classification.</title>
        <authorList>
            <person name="Goeker M."/>
        </authorList>
    </citation>
    <scope>NUCLEOTIDE SEQUENCE [LARGE SCALE GENOMIC DNA]</scope>
    <source>
        <strain evidence="3 4">DSM 40499</strain>
    </source>
</reference>
<feature type="region of interest" description="Disordered" evidence="1">
    <location>
        <begin position="280"/>
        <end position="303"/>
    </location>
</feature>
<dbReference type="InterPro" id="IPR029261">
    <property type="entry name" value="Transposase_Znf"/>
</dbReference>